<evidence type="ECO:0000256" key="1">
    <source>
        <dbReference type="ARBA" id="ARBA00001971"/>
    </source>
</evidence>
<dbReference type="InterPro" id="IPR036396">
    <property type="entry name" value="Cyt_P450_sf"/>
</dbReference>
<keyword evidence="13" id="KW-0472">Membrane</keyword>
<dbReference type="Gene3D" id="1.10.630.10">
    <property type="entry name" value="Cytochrome P450"/>
    <property type="match status" value="2"/>
</dbReference>
<comment type="cofactor">
    <cofactor evidence="1 14">
        <name>heme</name>
        <dbReference type="ChEBI" id="CHEBI:30413"/>
    </cofactor>
</comment>
<dbReference type="GO" id="GO:0016712">
    <property type="term" value="F:oxidoreductase activity, acting on paired donors, with incorporation or reduction of molecular oxygen, reduced flavin or flavoprotein as one donor, and incorporation of one atom of oxygen"/>
    <property type="evidence" value="ECO:0007669"/>
    <property type="project" value="TreeGrafter"/>
</dbReference>
<dbReference type="Pfam" id="PF00067">
    <property type="entry name" value="p450"/>
    <property type="match status" value="1"/>
</dbReference>
<evidence type="ECO:0000256" key="3">
    <source>
        <dbReference type="ARBA" id="ARBA00004174"/>
    </source>
</evidence>
<feature type="binding site" description="axial binding residue" evidence="14">
    <location>
        <position position="364"/>
    </location>
    <ligand>
        <name>heme</name>
        <dbReference type="ChEBI" id="CHEBI:30413"/>
    </ligand>
    <ligandPart>
        <name>Fe</name>
        <dbReference type="ChEBI" id="CHEBI:18248"/>
    </ligandPart>
</feature>
<keyword evidence="18" id="KW-1185">Reference proteome</keyword>
<evidence type="ECO:0000313" key="17">
    <source>
        <dbReference type="EMBL" id="KAG7155291.1"/>
    </source>
</evidence>
<evidence type="ECO:0000256" key="14">
    <source>
        <dbReference type="PIRSR" id="PIRSR602401-1"/>
    </source>
</evidence>
<evidence type="ECO:0000256" key="15">
    <source>
        <dbReference type="RuleBase" id="RU000461"/>
    </source>
</evidence>
<dbReference type="InterPro" id="IPR001128">
    <property type="entry name" value="Cyt_P450"/>
</dbReference>
<dbReference type="PANTHER" id="PTHR24300">
    <property type="entry name" value="CYTOCHROME P450 508A4-RELATED"/>
    <property type="match status" value="1"/>
</dbReference>
<evidence type="ECO:0000256" key="11">
    <source>
        <dbReference type="ARBA" id="ARBA00023004"/>
    </source>
</evidence>
<evidence type="ECO:0000313" key="18">
    <source>
        <dbReference type="Proteomes" id="UP000747542"/>
    </source>
</evidence>
<keyword evidence="10 15" id="KW-0560">Oxidoreductase</keyword>
<dbReference type="InterPro" id="IPR050182">
    <property type="entry name" value="Cytochrome_P450_fam2"/>
</dbReference>
<comment type="caution">
    <text evidence="17">The sequence shown here is derived from an EMBL/GenBank/DDBJ whole genome shotgun (WGS) entry which is preliminary data.</text>
</comment>
<dbReference type="PRINTS" id="PR00463">
    <property type="entry name" value="EP450I"/>
</dbReference>
<evidence type="ECO:0000256" key="13">
    <source>
        <dbReference type="ARBA" id="ARBA00023136"/>
    </source>
</evidence>
<evidence type="ECO:0000256" key="5">
    <source>
        <dbReference type="ARBA" id="ARBA00010617"/>
    </source>
</evidence>
<evidence type="ECO:0000256" key="7">
    <source>
        <dbReference type="ARBA" id="ARBA00022723"/>
    </source>
</evidence>
<keyword evidence="16" id="KW-0732">Signal</keyword>
<dbReference type="PANTHER" id="PTHR24300:SF375">
    <property type="entry name" value="CYTOCHROME P450 FAMILY"/>
    <property type="match status" value="1"/>
</dbReference>
<dbReference type="PROSITE" id="PS00086">
    <property type="entry name" value="CYTOCHROME_P450"/>
    <property type="match status" value="1"/>
</dbReference>
<protein>
    <submittedName>
        <fullName evidence="17">Cytochrome P450 2L1-like 8</fullName>
    </submittedName>
</protein>
<proteinExistence type="inferred from homology"/>
<comment type="subcellular location">
    <subcellularLocation>
        <location evidence="4">Endoplasmic reticulum membrane</location>
        <topology evidence="4">Peripheral membrane protein</topology>
    </subcellularLocation>
    <subcellularLocation>
        <location evidence="3">Microsome membrane</location>
        <topology evidence="3">Peripheral membrane protein</topology>
    </subcellularLocation>
</comment>
<sequence>MVTEAVLGVLLLVLLLALVSRKPKGLPPGEWGWPVLGAWMPSGVTMEDHAKALRQKYGDIFTWRMGSRTMVFLNNFQLIKTAFNNPDLQDRPDFYTFDCFIDFKKTDIRYNVDDPKIHEFSKLMTDSLGMIQGPALLFDMFPWLLTVAPTFIEKLLGVDADLRKISQLKDFTMQVIEEHEASLDPDKPRDYIDIYLVEMKTQQDNPESTMDKRDLNAQLVDLFAAGSETTTQTLRWAIMYLAKYPDIQTRVQRQIDDVVPRGTLPSLQDKPKLPYLVAVIQEVNRVVSLSPLGVTHFAAADTQLAGYTIPKGTVVIANLEMCHKDPTYWEKPDEFYPEHFLDSEGKLKPRKENYLPFSIGTRACPGEPLARMELYLFLSALLQNFTFSAPEGEDIDLQKDPSNVLINFPKPNKVVIIKRTQNGSVTDSGMSGDSAGSKE</sequence>
<keyword evidence="11 14" id="KW-0408">Iron</keyword>
<gene>
    <name evidence="17" type="primary">Cyp2L1-L 8</name>
    <name evidence="17" type="ORF">Hamer_G021555</name>
</gene>
<keyword evidence="9" id="KW-0492">Microsome</keyword>
<dbReference type="GO" id="GO:0005506">
    <property type="term" value="F:iron ion binding"/>
    <property type="evidence" value="ECO:0007669"/>
    <property type="project" value="InterPro"/>
</dbReference>
<keyword evidence="8" id="KW-0256">Endoplasmic reticulum</keyword>
<dbReference type="InterPro" id="IPR002401">
    <property type="entry name" value="Cyt_P450_E_grp-I"/>
</dbReference>
<evidence type="ECO:0000256" key="16">
    <source>
        <dbReference type="SAM" id="SignalP"/>
    </source>
</evidence>
<dbReference type="GO" id="GO:0006805">
    <property type="term" value="P:xenobiotic metabolic process"/>
    <property type="evidence" value="ECO:0007669"/>
    <property type="project" value="TreeGrafter"/>
</dbReference>
<dbReference type="GO" id="GO:0006082">
    <property type="term" value="P:organic acid metabolic process"/>
    <property type="evidence" value="ECO:0007669"/>
    <property type="project" value="TreeGrafter"/>
</dbReference>
<keyword evidence="6 14" id="KW-0349">Heme</keyword>
<accession>A0A8J5JEW3</accession>
<evidence type="ECO:0000256" key="9">
    <source>
        <dbReference type="ARBA" id="ARBA00022848"/>
    </source>
</evidence>
<dbReference type="FunFam" id="1.10.630.10:FF:000238">
    <property type="entry name" value="Cytochrome P450 2A6"/>
    <property type="match status" value="1"/>
</dbReference>
<evidence type="ECO:0000256" key="4">
    <source>
        <dbReference type="ARBA" id="ARBA00004406"/>
    </source>
</evidence>
<evidence type="ECO:0000256" key="8">
    <source>
        <dbReference type="ARBA" id="ARBA00022824"/>
    </source>
</evidence>
<evidence type="ECO:0000256" key="2">
    <source>
        <dbReference type="ARBA" id="ARBA00003690"/>
    </source>
</evidence>
<comment type="similarity">
    <text evidence="5 15">Belongs to the cytochrome P450 family.</text>
</comment>
<comment type="function">
    <text evidence="2">May be involved in the metabolism of insect hormones and in the breakdown of synthetic insecticides.</text>
</comment>
<organism evidence="17 18">
    <name type="scientific">Homarus americanus</name>
    <name type="common">American lobster</name>
    <dbReference type="NCBI Taxonomy" id="6706"/>
    <lineage>
        <taxon>Eukaryota</taxon>
        <taxon>Metazoa</taxon>
        <taxon>Ecdysozoa</taxon>
        <taxon>Arthropoda</taxon>
        <taxon>Crustacea</taxon>
        <taxon>Multicrustacea</taxon>
        <taxon>Malacostraca</taxon>
        <taxon>Eumalacostraca</taxon>
        <taxon>Eucarida</taxon>
        <taxon>Decapoda</taxon>
        <taxon>Pleocyemata</taxon>
        <taxon>Astacidea</taxon>
        <taxon>Nephropoidea</taxon>
        <taxon>Nephropidae</taxon>
        <taxon>Homarus</taxon>
    </lineage>
</organism>
<dbReference type="EMBL" id="JAHLQT010042144">
    <property type="protein sequence ID" value="KAG7155291.1"/>
    <property type="molecule type" value="Genomic_DNA"/>
</dbReference>
<dbReference type="SUPFAM" id="SSF48264">
    <property type="entry name" value="Cytochrome P450"/>
    <property type="match status" value="1"/>
</dbReference>
<keyword evidence="7 14" id="KW-0479">Metal-binding</keyword>
<name>A0A8J5JEW3_HOMAM</name>
<dbReference type="InterPro" id="IPR017972">
    <property type="entry name" value="Cyt_P450_CS"/>
</dbReference>
<evidence type="ECO:0000256" key="12">
    <source>
        <dbReference type="ARBA" id="ARBA00023033"/>
    </source>
</evidence>
<dbReference type="Proteomes" id="UP000747542">
    <property type="component" value="Unassembled WGS sequence"/>
</dbReference>
<feature type="signal peptide" evidence="16">
    <location>
        <begin position="1"/>
        <end position="21"/>
    </location>
</feature>
<reference evidence="17" key="1">
    <citation type="journal article" date="2021" name="Sci. Adv.">
        <title>The American lobster genome reveals insights on longevity, neural, and immune adaptations.</title>
        <authorList>
            <person name="Polinski J.M."/>
            <person name="Zimin A.V."/>
            <person name="Clark K.F."/>
            <person name="Kohn A.B."/>
            <person name="Sadowski N."/>
            <person name="Timp W."/>
            <person name="Ptitsyn A."/>
            <person name="Khanna P."/>
            <person name="Romanova D.Y."/>
            <person name="Williams P."/>
            <person name="Greenwood S.J."/>
            <person name="Moroz L.L."/>
            <person name="Walt D.R."/>
            <person name="Bodnar A.G."/>
        </authorList>
    </citation>
    <scope>NUCLEOTIDE SEQUENCE</scope>
    <source>
        <strain evidence="17">GMGI-L3</strain>
    </source>
</reference>
<evidence type="ECO:0000256" key="10">
    <source>
        <dbReference type="ARBA" id="ARBA00023002"/>
    </source>
</evidence>
<dbReference type="AlphaFoldDB" id="A0A8J5JEW3"/>
<dbReference type="GO" id="GO:0008395">
    <property type="term" value="F:steroid hydroxylase activity"/>
    <property type="evidence" value="ECO:0007669"/>
    <property type="project" value="TreeGrafter"/>
</dbReference>
<dbReference type="GO" id="GO:0005789">
    <property type="term" value="C:endoplasmic reticulum membrane"/>
    <property type="evidence" value="ECO:0007669"/>
    <property type="project" value="UniProtKB-SubCell"/>
</dbReference>
<evidence type="ECO:0000256" key="6">
    <source>
        <dbReference type="ARBA" id="ARBA00022617"/>
    </source>
</evidence>
<dbReference type="PRINTS" id="PR00385">
    <property type="entry name" value="P450"/>
</dbReference>
<feature type="chain" id="PRO_5035312041" evidence="16">
    <location>
        <begin position="22"/>
        <end position="439"/>
    </location>
</feature>
<keyword evidence="12 15" id="KW-0503">Monooxygenase</keyword>
<dbReference type="GO" id="GO:0020037">
    <property type="term" value="F:heme binding"/>
    <property type="evidence" value="ECO:0007669"/>
    <property type="project" value="InterPro"/>
</dbReference>